<dbReference type="GeneID" id="18824835"/>
<keyword evidence="3" id="KW-1185">Reference proteome</keyword>
<name>K5WMW7_AGABU</name>
<evidence type="ECO:0000313" key="2">
    <source>
        <dbReference type="EMBL" id="EKM76646.1"/>
    </source>
</evidence>
<dbReference type="Gene3D" id="6.20.130.10">
    <property type="match status" value="1"/>
</dbReference>
<dbReference type="GO" id="GO:0005762">
    <property type="term" value="C:mitochondrial large ribosomal subunit"/>
    <property type="evidence" value="ECO:0007669"/>
    <property type="project" value="InterPro"/>
</dbReference>
<dbReference type="EMBL" id="JH971401">
    <property type="protein sequence ID" value="EKM76646.1"/>
    <property type="molecule type" value="Genomic_DNA"/>
</dbReference>
<feature type="compositionally biased region" description="Basic and acidic residues" evidence="1">
    <location>
        <begin position="205"/>
        <end position="223"/>
    </location>
</feature>
<dbReference type="PANTHER" id="PTHR28174">
    <property type="entry name" value="54S RIBOSOMAL PROTEIN L36, MITOCHONDRIAL"/>
    <property type="match status" value="1"/>
</dbReference>
<protein>
    <submittedName>
        <fullName evidence="2">Uncharacterized protein</fullName>
    </submittedName>
</protein>
<dbReference type="eggNOG" id="ENOG502RZ6E">
    <property type="taxonomic scope" value="Eukaryota"/>
</dbReference>
<dbReference type="InterPro" id="IPR034600">
    <property type="entry name" value="Ribosomal_bL31m"/>
</dbReference>
<accession>K5WMW7</accession>
<dbReference type="GO" id="GO:0032543">
    <property type="term" value="P:mitochondrial translation"/>
    <property type="evidence" value="ECO:0007669"/>
    <property type="project" value="InterPro"/>
</dbReference>
<evidence type="ECO:0000256" key="1">
    <source>
        <dbReference type="SAM" id="MobiDB-lite"/>
    </source>
</evidence>
<dbReference type="PANTHER" id="PTHR28174:SF1">
    <property type="entry name" value="LARGE RIBOSOMAL SUBUNIT PROTEIN BL31M"/>
    <property type="match status" value="1"/>
</dbReference>
<dbReference type="RefSeq" id="XP_007332809.1">
    <property type="nucleotide sequence ID" value="XM_007332747.1"/>
</dbReference>
<dbReference type="KEGG" id="abp:AGABI1DRAFT115730"/>
<evidence type="ECO:0000313" key="3">
    <source>
        <dbReference type="Proteomes" id="UP000008493"/>
    </source>
</evidence>
<dbReference type="STRING" id="597362.K5WMW7"/>
<dbReference type="AlphaFoldDB" id="K5WMW7"/>
<organism evidence="2 3">
    <name type="scientific">Agaricus bisporus var. burnettii (strain JB137-S8 / ATCC MYA-4627 / FGSC 10392)</name>
    <name type="common">White button mushroom</name>
    <dbReference type="NCBI Taxonomy" id="597362"/>
    <lineage>
        <taxon>Eukaryota</taxon>
        <taxon>Fungi</taxon>
        <taxon>Dikarya</taxon>
        <taxon>Basidiomycota</taxon>
        <taxon>Agaricomycotina</taxon>
        <taxon>Agaricomycetes</taxon>
        <taxon>Agaricomycetidae</taxon>
        <taxon>Agaricales</taxon>
        <taxon>Agaricineae</taxon>
        <taxon>Agaricaceae</taxon>
        <taxon>Agaricus</taxon>
    </lineage>
</organism>
<dbReference type="InParanoid" id="K5WMW7"/>
<proteinExistence type="predicted"/>
<reference evidence="3" key="1">
    <citation type="journal article" date="2012" name="Proc. Natl. Acad. Sci. U.S.A.">
        <title>Genome sequence of the button mushroom Agaricus bisporus reveals mechanisms governing adaptation to a humic-rich ecological niche.</title>
        <authorList>
            <person name="Morin E."/>
            <person name="Kohler A."/>
            <person name="Baker A.R."/>
            <person name="Foulongne-Oriol M."/>
            <person name="Lombard V."/>
            <person name="Nagy L.G."/>
            <person name="Ohm R.A."/>
            <person name="Patyshakuliyeva A."/>
            <person name="Brun A."/>
            <person name="Aerts A.L."/>
            <person name="Bailey A.M."/>
            <person name="Billette C."/>
            <person name="Coutinho P.M."/>
            <person name="Deakin G."/>
            <person name="Doddapaneni H."/>
            <person name="Floudas D."/>
            <person name="Grimwood J."/>
            <person name="Hilden K."/>
            <person name="Kuees U."/>
            <person name="LaButti K.M."/>
            <person name="Lapidus A."/>
            <person name="Lindquist E.A."/>
            <person name="Lucas S.M."/>
            <person name="Murat C."/>
            <person name="Riley R.W."/>
            <person name="Salamov A.A."/>
            <person name="Schmutz J."/>
            <person name="Subramanian V."/>
            <person name="Woesten H.A.B."/>
            <person name="Xu J."/>
            <person name="Eastwood D.C."/>
            <person name="Foster G.D."/>
            <person name="Sonnenberg A.S."/>
            <person name="Cullen D."/>
            <person name="de Vries R.P."/>
            <person name="Lundell T."/>
            <person name="Hibbett D.S."/>
            <person name="Henrissat B."/>
            <person name="Burton K.S."/>
            <person name="Kerrigan R.W."/>
            <person name="Challen M.P."/>
            <person name="Grigoriev I.V."/>
            <person name="Martin F."/>
        </authorList>
    </citation>
    <scope>NUCLEOTIDE SEQUENCE [LARGE SCALE GENOMIC DNA]</scope>
    <source>
        <strain evidence="3">JB137-S8 / ATCC MYA-4627 / FGSC 10392</strain>
    </source>
</reference>
<dbReference type="OrthoDB" id="5587740at2759"/>
<dbReference type="GO" id="GO:0003735">
    <property type="term" value="F:structural constituent of ribosome"/>
    <property type="evidence" value="ECO:0007669"/>
    <property type="project" value="InterPro"/>
</dbReference>
<gene>
    <name evidence="2" type="ORF">AGABI1DRAFT_115730</name>
</gene>
<dbReference type="HOGENOM" id="CLU_1239816_0_0_1"/>
<sequence length="223" mass="24532">MQNLTSAGPRILSSSKITSTTSRLPCHCRSASTSSYGRTHVWKRRLPVLPNPIIPKFPQTVIRSDGTSFVQWTTSPRSLIRLTRDTTNNPIWNTGMWISDLRGGLEEENGTTGRMGRFNRKFGTGSPMGVGQVGMKEVEVKETVVVEEATGEKGKKEAEIKSKVKEDMVDLTGMGMGMDMGMGGSLDDVNWYEDMASMTGGEPGAPEKGKKKEKKEKEKGEKK</sequence>
<dbReference type="Proteomes" id="UP000008493">
    <property type="component" value="Unassembled WGS sequence"/>
</dbReference>
<feature type="region of interest" description="Disordered" evidence="1">
    <location>
        <begin position="194"/>
        <end position="223"/>
    </location>
</feature>